<dbReference type="RefSeq" id="WP_167547084.1">
    <property type="nucleotide sequence ID" value="NZ_CP036264.1"/>
</dbReference>
<dbReference type="GO" id="GO:0005829">
    <property type="term" value="C:cytosol"/>
    <property type="evidence" value="ECO:0007669"/>
    <property type="project" value="TreeGrafter"/>
</dbReference>
<keyword evidence="3" id="KW-1185">Reference proteome</keyword>
<dbReference type="EMBL" id="CP036264">
    <property type="protein sequence ID" value="QEG01599.1"/>
    <property type="molecule type" value="Genomic_DNA"/>
</dbReference>
<evidence type="ECO:0000259" key="1">
    <source>
        <dbReference type="PROSITE" id="PS51199"/>
    </source>
</evidence>
<keyword evidence="2" id="KW-0378">Hydrolase</keyword>
<dbReference type="GO" id="GO:0006260">
    <property type="term" value="P:DNA replication"/>
    <property type="evidence" value="ECO:0007669"/>
    <property type="project" value="InterPro"/>
</dbReference>
<dbReference type="PANTHER" id="PTHR30153:SF2">
    <property type="entry name" value="REPLICATIVE DNA HELICASE"/>
    <property type="match status" value="1"/>
</dbReference>
<dbReference type="PROSITE" id="PS51199">
    <property type="entry name" value="SF4_HELICASE"/>
    <property type="match status" value="1"/>
</dbReference>
<dbReference type="KEGG" id="smam:Mal15_56760"/>
<keyword evidence="2" id="KW-0347">Helicase</keyword>
<keyword evidence="2" id="KW-0547">Nucleotide-binding</keyword>
<proteinExistence type="predicted"/>
<name>A0A5B9MK57_9BACT</name>
<dbReference type="InterPro" id="IPR007694">
    <property type="entry name" value="DNA_helicase_DnaB-like_C"/>
</dbReference>
<keyword evidence="2" id="KW-0067">ATP-binding</keyword>
<organism evidence="2 3">
    <name type="scientific">Stieleria maiorica</name>
    <dbReference type="NCBI Taxonomy" id="2795974"/>
    <lineage>
        <taxon>Bacteria</taxon>
        <taxon>Pseudomonadati</taxon>
        <taxon>Planctomycetota</taxon>
        <taxon>Planctomycetia</taxon>
        <taxon>Pirellulales</taxon>
        <taxon>Pirellulaceae</taxon>
        <taxon>Stieleria</taxon>
    </lineage>
</organism>
<dbReference type="Gene3D" id="3.40.50.300">
    <property type="entry name" value="P-loop containing nucleotide triphosphate hydrolases"/>
    <property type="match status" value="1"/>
</dbReference>
<dbReference type="SUPFAM" id="SSF52540">
    <property type="entry name" value="P-loop containing nucleoside triphosphate hydrolases"/>
    <property type="match status" value="1"/>
</dbReference>
<feature type="domain" description="SF4 helicase" evidence="1">
    <location>
        <begin position="47"/>
        <end position="314"/>
    </location>
</feature>
<reference evidence="2 3" key="1">
    <citation type="submission" date="2019-02" db="EMBL/GenBank/DDBJ databases">
        <title>Planctomycetal bacteria perform biofilm scaping via a novel small molecule.</title>
        <authorList>
            <person name="Jeske O."/>
            <person name="Boedeker C."/>
            <person name="Wiegand S."/>
            <person name="Breitling P."/>
            <person name="Kallscheuer N."/>
            <person name="Jogler M."/>
            <person name="Rohde M."/>
            <person name="Petersen J."/>
            <person name="Medema M.H."/>
            <person name="Surup F."/>
            <person name="Jogler C."/>
        </authorList>
    </citation>
    <scope>NUCLEOTIDE SEQUENCE [LARGE SCALE GENOMIC DNA]</scope>
    <source>
        <strain evidence="2 3">Mal15</strain>
    </source>
</reference>
<dbReference type="Proteomes" id="UP000321353">
    <property type="component" value="Chromosome"/>
</dbReference>
<dbReference type="GO" id="GO:0003678">
    <property type="term" value="F:DNA helicase activity"/>
    <property type="evidence" value="ECO:0007669"/>
    <property type="project" value="InterPro"/>
</dbReference>
<evidence type="ECO:0000313" key="2">
    <source>
        <dbReference type="EMBL" id="QEG01599.1"/>
    </source>
</evidence>
<sequence length="334" mass="36263">MESNIILDDVPPHMMSAQIDQAARDRVRGGSGEKSTVTVTSVLDQLLERLQSGKGDTLYKLDEALNGFEIGPGLLTVLGAPPGVGKTALAGQMAFEAIHQNPGLKVYIANAETDPVKLLSRELARRSGLPMRAVRFADLTQKQLALAERTIREIQAEAESRMELLPLHHCDGKGLVSLAADCDPGFLVVDYIQKFARSGVDARLAMNELMANLRLMAASGWGVLCLSATSRTYSKGGSSHDTEKLSLASFKESGEIEFNVDAAYLLRNNGDVDPGRLIRKVTLDCQKNRHGETKAVELHFDRAHMSFDAPEPEIGTYDGAPAEFGSSLPWMATR</sequence>
<dbReference type="InterPro" id="IPR027417">
    <property type="entry name" value="P-loop_NTPase"/>
</dbReference>
<gene>
    <name evidence="2" type="ORF">Mal15_56760</name>
</gene>
<dbReference type="GO" id="GO:0005524">
    <property type="term" value="F:ATP binding"/>
    <property type="evidence" value="ECO:0007669"/>
    <property type="project" value="InterPro"/>
</dbReference>
<dbReference type="PANTHER" id="PTHR30153">
    <property type="entry name" value="REPLICATIVE DNA HELICASE DNAB"/>
    <property type="match status" value="1"/>
</dbReference>
<accession>A0A5B9MK57</accession>
<evidence type="ECO:0000313" key="3">
    <source>
        <dbReference type="Proteomes" id="UP000321353"/>
    </source>
</evidence>
<dbReference type="Pfam" id="PF03796">
    <property type="entry name" value="DnaB_C"/>
    <property type="match status" value="1"/>
</dbReference>
<dbReference type="AlphaFoldDB" id="A0A5B9MK57"/>
<protein>
    <submittedName>
        <fullName evidence="2">Replicative DNA helicase</fullName>
    </submittedName>
</protein>